<protein>
    <submittedName>
        <fullName evidence="2">Uncharacterized protein</fullName>
    </submittedName>
</protein>
<sequence length="480" mass="54673">MVWQMNHLSKTKQSQRAFTLIEVAFVIILFVLGILGGVYYLHQEREFTTANLIAKQLSYIAGSVAQFSWPVTEESKKIQTYDITALEKMGVISSDIKYMLHYQVRLFWQDKHTYTELVFIKPAPVFDIEQLISISGLVGADGGYMNRQGEIVMSSSHIYNNIKPVSGQDLDIPVNTPVILKLVRDVDKMPPRIINVKESLFEWGALRETHELDDDGDNPAVAWYPAFTDDRVIISWATFPNHSSDQGEYLVVIKDAKSKRILSQSVNAGKNYVFIPRMTWVGKQIELSLFIQQGINSRQITRVYDIKQPQFRGNIDIQTAAKVYVPDRDYRLSPLVTQTQPWFALNSGTPMAVCLTRLSFKTHKGKWDDYHRLLVPFAYDIEFDYGITTDMRAKHPQYRWYNKSVTTGVITALPYLLPEMNSPDYGTMGGERCIPYSESSNSQVQIVTSPIIFISEMLNKGISEIMSASGQGGTWIISWN</sequence>
<dbReference type="EMBL" id="AAGVVM010000095">
    <property type="protein sequence ID" value="EBS5460929.1"/>
    <property type="molecule type" value="Genomic_DNA"/>
</dbReference>
<organism evidence="2">
    <name type="scientific">Salmonella enteritidis</name>
    <dbReference type="NCBI Taxonomy" id="149539"/>
    <lineage>
        <taxon>Bacteria</taxon>
        <taxon>Pseudomonadati</taxon>
        <taxon>Pseudomonadota</taxon>
        <taxon>Gammaproteobacteria</taxon>
        <taxon>Enterobacterales</taxon>
        <taxon>Enterobacteriaceae</taxon>
        <taxon>Salmonella</taxon>
    </lineage>
</organism>
<gene>
    <name evidence="2" type="ORF">DUU06_25655</name>
</gene>
<reference evidence="2" key="1">
    <citation type="submission" date="2018-07" db="EMBL/GenBank/DDBJ databases">
        <authorList>
            <person name="Ashton P.M."/>
            <person name="Dallman T."/>
            <person name="Nair S."/>
            <person name="De Pinna E."/>
            <person name="Peters T."/>
            <person name="Grant K."/>
        </authorList>
    </citation>
    <scope>NUCLEOTIDE SEQUENCE</scope>
    <source>
        <strain evidence="2">245081</strain>
    </source>
</reference>
<name>A0A5V0BFY8_SALEN</name>
<dbReference type="AlphaFoldDB" id="A0A5V0BFY8"/>
<keyword evidence="1" id="KW-0472">Membrane</keyword>
<evidence type="ECO:0000313" key="2">
    <source>
        <dbReference type="EMBL" id="EBS5460929.1"/>
    </source>
</evidence>
<keyword evidence="1" id="KW-0812">Transmembrane</keyword>
<comment type="caution">
    <text evidence="2">The sequence shown here is derived from an EMBL/GenBank/DDBJ whole genome shotgun (WGS) entry which is preliminary data.</text>
</comment>
<evidence type="ECO:0000256" key="1">
    <source>
        <dbReference type="SAM" id="Phobius"/>
    </source>
</evidence>
<keyword evidence="1" id="KW-1133">Transmembrane helix</keyword>
<feature type="transmembrane region" description="Helical" evidence="1">
    <location>
        <begin position="20"/>
        <end position="41"/>
    </location>
</feature>
<accession>A0A5V0BFY8</accession>
<proteinExistence type="predicted"/>